<feature type="region of interest" description="Disordered" evidence="1">
    <location>
        <begin position="363"/>
        <end position="386"/>
    </location>
</feature>
<dbReference type="Proteomes" id="UP000504634">
    <property type="component" value="Unplaced"/>
</dbReference>
<evidence type="ECO:0000313" key="2">
    <source>
        <dbReference type="Proteomes" id="UP000504634"/>
    </source>
</evidence>
<accession>A0A6J2TJR0</accession>
<name>A0A6J2TJR0_DROLE</name>
<dbReference type="OrthoDB" id="8020139at2759"/>
<protein>
    <submittedName>
        <fullName evidence="3">Polycomb protein Asx isoform X1</fullName>
    </submittedName>
</protein>
<dbReference type="GeneID" id="115625352"/>
<feature type="region of interest" description="Disordered" evidence="1">
    <location>
        <begin position="882"/>
        <end position="901"/>
    </location>
</feature>
<feature type="region of interest" description="Disordered" evidence="1">
    <location>
        <begin position="833"/>
        <end position="869"/>
    </location>
</feature>
<feature type="region of interest" description="Disordered" evidence="1">
    <location>
        <begin position="917"/>
        <end position="992"/>
    </location>
</feature>
<gene>
    <name evidence="3" type="primary">LOC115625352</name>
</gene>
<organism evidence="2 3">
    <name type="scientific">Drosophila lebanonensis</name>
    <name type="common">Fruit fly</name>
    <name type="synonym">Scaptodrosophila lebanonensis</name>
    <dbReference type="NCBI Taxonomy" id="7225"/>
    <lineage>
        <taxon>Eukaryota</taxon>
        <taxon>Metazoa</taxon>
        <taxon>Ecdysozoa</taxon>
        <taxon>Arthropoda</taxon>
        <taxon>Hexapoda</taxon>
        <taxon>Insecta</taxon>
        <taxon>Pterygota</taxon>
        <taxon>Neoptera</taxon>
        <taxon>Endopterygota</taxon>
        <taxon>Diptera</taxon>
        <taxon>Brachycera</taxon>
        <taxon>Muscomorpha</taxon>
        <taxon>Ephydroidea</taxon>
        <taxon>Drosophilidae</taxon>
        <taxon>Scaptodrosophila</taxon>
    </lineage>
</organism>
<feature type="compositionally biased region" description="Low complexity" evidence="1">
    <location>
        <begin position="710"/>
        <end position="719"/>
    </location>
</feature>
<feature type="compositionally biased region" description="Polar residues" evidence="1">
    <location>
        <begin position="943"/>
        <end position="963"/>
    </location>
</feature>
<sequence length="992" mass="109120">MDILDIDEALKDDSYIFLADKTHDDISNILQQWKTNNQPQLPSQQQQQLQYNNEQAYKLNSKTFTRPKRRAQVAQNLDTQFAHITGTHANATQATPILNLEIGGLVTNMHKSFLQDTSPPSSICSSMNNERMNNSLITSADFTNLNFLQSTQSLESDLNVTTTLTTATTLEGYTLSDMIRDRKALDSLTMSGDGTLIKDSHIGQIDDISLTLSKTASGYSTMDNSTESMSTTATTTTTHNECNNRNANRTLPVCTALQRTMILGDEMIGDTTFNLVDSSMNTPTTDVPNDANATFKKPNALPLNETLLFAGLPAMNTTYTDVSGGVDGTPEARCETPENMSKLNFESTPLTSNVKQQYFSHNNNNKQQQLPHPQYTPNLKGRGGDDVNLSPIVAPTPQKSTRLLNNTYEPAASSFDGKKLIADTTEMLDQIEHPLDGTYNMAEQAEQDEMAKQMQCVMDLAEAEVELLTQQDDEEQFEHMLAELGKVNALNAEQLKMKKSLESIKRRFNNVTVDEPSISAHLNVTLELKAPELNTNTNANSSTMLSSHSSSSGSGSERLLSRRSRLYDDVNLSALQSNSCNSTSFIVQHKEEEKQKPQSYLDQPTDEACTPLQEEEQEQQSQQQTGAFQTLETDVTSYKLTERRERDRERFKTIKITKEMREDQQKIIVPCIDDDVVNDERFEQQQQQQQEEIMPTQQRLSRRERSQVFNPNKNNNSSNYLTYKKPKEKAPLTQHQLPNVQPIDAAPRSLSRPRYISGLQKFSTVTKATSAGAGLNATTCLITTTTPAVPATSIRTTTTGSSELKSPMGIKSKSFHNLSSNISVNPALAAPRGSLGGLRRPGQTKPMSGIRAPTAAQQQTQQQQLEADETSVFKVPKLVSGLRAPTGTGKRAVGNGLTRPSSGYYSLSVAGKSVASTEAETPESLSSASSRGSLYGKEGGKANGNTFDTQTLTSRLTQVTTGASGIPKPSGLRQPTQMKRSGLPRPSSIARR</sequence>
<feature type="compositionally biased region" description="Polar residues" evidence="1">
    <location>
        <begin position="363"/>
        <end position="377"/>
    </location>
</feature>
<feature type="compositionally biased region" description="Low complexity" evidence="1">
    <location>
        <begin position="924"/>
        <end position="933"/>
    </location>
</feature>
<keyword evidence="2" id="KW-1185">Reference proteome</keyword>
<dbReference type="RefSeq" id="XP_030376249.1">
    <property type="nucleotide sequence ID" value="XM_030520389.1"/>
</dbReference>
<evidence type="ECO:0000256" key="1">
    <source>
        <dbReference type="SAM" id="MobiDB-lite"/>
    </source>
</evidence>
<proteinExistence type="predicted"/>
<feature type="compositionally biased region" description="Low complexity" evidence="1">
    <location>
        <begin position="854"/>
        <end position="864"/>
    </location>
</feature>
<evidence type="ECO:0000313" key="3">
    <source>
        <dbReference type="RefSeq" id="XP_030376249.1"/>
    </source>
</evidence>
<feature type="region of interest" description="Disordered" evidence="1">
    <location>
        <begin position="534"/>
        <end position="560"/>
    </location>
</feature>
<feature type="region of interest" description="Disordered" evidence="1">
    <location>
        <begin position="685"/>
        <end position="720"/>
    </location>
</feature>
<dbReference type="CTD" id="39540"/>
<feature type="compositionally biased region" description="Polar residues" evidence="1">
    <location>
        <begin position="625"/>
        <end position="639"/>
    </location>
</feature>
<dbReference type="AlphaFoldDB" id="A0A6J2TJR0"/>
<feature type="region of interest" description="Disordered" evidence="1">
    <location>
        <begin position="589"/>
        <end position="646"/>
    </location>
</feature>
<reference evidence="3" key="1">
    <citation type="submission" date="2025-08" db="UniProtKB">
        <authorList>
            <consortium name="RefSeq"/>
        </authorList>
    </citation>
    <scope>IDENTIFICATION</scope>
    <source>
        <strain evidence="3">11010-0011.00</strain>
        <tissue evidence="3">Whole body</tissue>
    </source>
</reference>
<feature type="compositionally biased region" description="Low complexity" evidence="1">
    <location>
        <begin position="541"/>
        <end position="558"/>
    </location>
</feature>